<feature type="domain" description="Alanyl-transfer RNA synthetases family profile" evidence="10">
    <location>
        <begin position="1"/>
        <end position="610"/>
    </location>
</feature>
<dbReference type="PROSITE" id="PS50860">
    <property type="entry name" value="AA_TRNA_LIGASE_II_ALA"/>
    <property type="match status" value="1"/>
</dbReference>
<keyword evidence="3" id="KW-0820">tRNA-binding</keyword>
<keyword evidence="9" id="KW-0030">Aminoacyl-tRNA synthetase</keyword>
<dbReference type="GO" id="GO:0005737">
    <property type="term" value="C:cytoplasm"/>
    <property type="evidence" value="ECO:0007669"/>
    <property type="project" value="InterPro"/>
</dbReference>
<dbReference type="GO" id="GO:0005524">
    <property type="term" value="F:ATP binding"/>
    <property type="evidence" value="ECO:0007669"/>
    <property type="project" value="UniProtKB-KW"/>
</dbReference>
<dbReference type="InterPro" id="IPR012947">
    <property type="entry name" value="tRNA_SAD"/>
</dbReference>
<dbReference type="SUPFAM" id="SSF55186">
    <property type="entry name" value="ThrRS/AlaRS common domain"/>
    <property type="match status" value="1"/>
</dbReference>
<protein>
    <recommendedName>
        <fullName evidence="2">alanine--tRNA ligase</fullName>
        <ecNumber evidence="2">6.1.1.7</ecNumber>
    </recommendedName>
</protein>
<dbReference type="SUPFAM" id="SSF55681">
    <property type="entry name" value="Class II aaRS and biotin synthetases"/>
    <property type="match status" value="1"/>
</dbReference>
<dbReference type="GO" id="GO:0004813">
    <property type="term" value="F:alanine-tRNA ligase activity"/>
    <property type="evidence" value="ECO:0007669"/>
    <property type="project" value="UniProtKB-EC"/>
</dbReference>
<dbReference type="SUPFAM" id="SSF101353">
    <property type="entry name" value="Putative anticodon-binding domain of alanyl-tRNA synthetase (AlaRS)"/>
    <property type="match status" value="1"/>
</dbReference>
<dbReference type="Proteomes" id="UP000177954">
    <property type="component" value="Unassembled WGS sequence"/>
</dbReference>
<keyword evidence="8" id="KW-0648">Protein biosynthesis</keyword>
<keyword evidence="4" id="KW-0436">Ligase</keyword>
<dbReference type="GO" id="GO:0006419">
    <property type="term" value="P:alanyl-tRNA aminoacylation"/>
    <property type="evidence" value="ECO:0007669"/>
    <property type="project" value="InterPro"/>
</dbReference>
<keyword evidence="5" id="KW-0547">Nucleotide-binding</keyword>
<organism evidence="11 12">
    <name type="scientific">Candidatus Ryanbacteria bacterium RIFCSPLOWO2_02_FULL_47_14</name>
    <dbReference type="NCBI Taxonomy" id="1802129"/>
    <lineage>
        <taxon>Bacteria</taxon>
        <taxon>Candidatus Ryaniibacteriota</taxon>
    </lineage>
</organism>
<dbReference type="Gene3D" id="3.30.930.10">
    <property type="entry name" value="Bira Bifunctional Protein, Domain 2"/>
    <property type="match status" value="1"/>
</dbReference>
<evidence type="ECO:0000313" key="12">
    <source>
        <dbReference type="Proteomes" id="UP000177954"/>
    </source>
</evidence>
<evidence type="ECO:0000256" key="7">
    <source>
        <dbReference type="ARBA" id="ARBA00022884"/>
    </source>
</evidence>
<dbReference type="GO" id="GO:0000049">
    <property type="term" value="F:tRNA binding"/>
    <property type="evidence" value="ECO:0007669"/>
    <property type="project" value="UniProtKB-KW"/>
</dbReference>
<dbReference type="Gene3D" id="3.30.54.20">
    <property type="match status" value="1"/>
</dbReference>
<dbReference type="FunFam" id="3.30.980.10:FF:000004">
    <property type="entry name" value="Alanine--tRNA ligase, cytoplasmic"/>
    <property type="match status" value="1"/>
</dbReference>
<keyword evidence="6" id="KW-0067">ATP-binding</keyword>
<dbReference type="CDD" id="cd00673">
    <property type="entry name" value="AlaRS_core"/>
    <property type="match status" value="1"/>
</dbReference>
<dbReference type="InterPro" id="IPR045864">
    <property type="entry name" value="aa-tRNA-synth_II/BPL/LPL"/>
</dbReference>
<dbReference type="PANTHER" id="PTHR11777:SF9">
    <property type="entry name" value="ALANINE--TRNA LIGASE, CYTOPLASMIC"/>
    <property type="match status" value="1"/>
</dbReference>
<dbReference type="GO" id="GO:0002161">
    <property type="term" value="F:aminoacyl-tRNA deacylase activity"/>
    <property type="evidence" value="ECO:0007669"/>
    <property type="project" value="TreeGrafter"/>
</dbReference>
<dbReference type="Pfam" id="PF01411">
    <property type="entry name" value="tRNA-synt_2c"/>
    <property type="match status" value="1"/>
</dbReference>
<dbReference type="Gene3D" id="3.30.980.10">
    <property type="entry name" value="Threonyl-trna Synthetase, Chain A, domain 2"/>
    <property type="match status" value="1"/>
</dbReference>
<keyword evidence="7" id="KW-0694">RNA-binding</keyword>
<evidence type="ECO:0000256" key="3">
    <source>
        <dbReference type="ARBA" id="ARBA00022555"/>
    </source>
</evidence>
<gene>
    <name evidence="11" type="ORF">A3J04_02540</name>
</gene>
<dbReference type="PANTHER" id="PTHR11777">
    <property type="entry name" value="ALANYL-TRNA SYNTHETASE"/>
    <property type="match status" value="1"/>
</dbReference>
<dbReference type="Pfam" id="PF07973">
    <property type="entry name" value="tRNA_SAD"/>
    <property type="match status" value="1"/>
</dbReference>
<sequence>MTGAEIRRKFLDFFSARGHKIVPSSSLLPDDPSVLLTTAGMQQFKHYYTSTADAMRDFGSLNTASAQKCFRTSDIDEVGDDTHLTFFEMLGNFSFGGYLKKEAIEYAHEFLTKELGLDISYVTIFSAQGGPASGEGGSILIPSDEESRAAWQALGVKDIREEGIDDVFWGPTGTSGPCGPTTEIYCKNANGQDVEVWNLVFNQFFYPGSREELLSGLATKSLEKLKNSGVDTGMGFERLAMIVQKKKNIYETDLFAPFLELLPENIPERERRITVDHIRGSVFLLADGVRPSNKEAGYVLRRLMRRVFVYEHVYTIPAHVVDTITHDIMHEYGEFYKELLEQSDAIRTEISAERERFARTLKNGLKELKSLKINISDKVNVSDAIHITAKSAFKLYETFGLPYEIIKEFGGSTSKSLTRIDFDAEFEKHQEISRAGQEKKFGGHGLVLDTGELKAKDADELARVTRLHSATHLLQAALRKVLGPDVRQMGSDITIERTRFDFSFGHKVTQDELKTIENEVNHVIESDLGVTQETMPFAEATARGALHFFREKYPEMVKVYSFVAKDGAVYSRELCGGPHVTHTLEIGKFRIMKEEASSSGVRRIRATIEP</sequence>
<evidence type="ECO:0000313" key="11">
    <source>
        <dbReference type="EMBL" id="OGZ56116.1"/>
    </source>
</evidence>
<dbReference type="InterPro" id="IPR018164">
    <property type="entry name" value="Ala-tRNA-synth_IIc_N"/>
</dbReference>
<reference evidence="11 12" key="1">
    <citation type="journal article" date="2016" name="Nat. Commun.">
        <title>Thousands of microbial genomes shed light on interconnected biogeochemical processes in an aquifer system.</title>
        <authorList>
            <person name="Anantharaman K."/>
            <person name="Brown C.T."/>
            <person name="Hug L.A."/>
            <person name="Sharon I."/>
            <person name="Castelle C.J."/>
            <person name="Probst A.J."/>
            <person name="Thomas B.C."/>
            <person name="Singh A."/>
            <person name="Wilkins M.J."/>
            <person name="Karaoz U."/>
            <person name="Brodie E.L."/>
            <person name="Williams K.H."/>
            <person name="Hubbard S.S."/>
            <person name="Banfield J.F."/>
        </authorList>
    </citation>
    <scope>NUCLEOTIDE SEQUENCE [LARGE SCALE GENOMIC DNA]</scope>
</reference>
<evidence type="ECO:0000256" key="9">
    <source>
        <dbReference type="ARBA" id="ARBA00023146"/>
    </source>
</evidence>
<evidence type="ECO:0000256" key="5">
    <source>
        <dbReference type="ARBA" id="ARBA00022741"/>
    </source>
</evidence>
<dbReference type="EMBL" id="MHNZ01000027">
    <property type="protein sequence ID" value="OGZ56116.1"/>
    <property type="molecule type" value="Genomic_DNA"/>
</dbReference>
<dbReference type="InterPro" id="IPR050058">
    <property type="entry name" value="Ala-tRNA_ligase"/>
</dbReference>
<evidence type="ECO:0000256" key="8">
    <source>
        <dbReference type="ARBA" id="ARBA00022917"/>
    </source>
</evidence>
<accession>A0A1G2H0V5</accession>
<dbReference type="AlphaFoldDB" id="A0A1G2H0V5"/>
<evidence type="ECO:0000256" key="2">
    <source>
        <dbReference type="ARBA" id="ARBA00013168"/>
    </source>
</evidence>
<dbReference type="STRING" id="1802129.A3J04_02540"/>
<comment type="caution">
    <text evidence="11">The sequence shown here is derived from an EMBL/GenBank/DDBJ whole genome shotgun (WGS) entry which is preliminary data.</text>
</comment>
<evidence type="ECO:0000256" key="4">
    <source>
        <dbReference type="ARBA" id="ARBA00022598"/>
    </source>
</evidence>
<comment type="similarity">
    <text evidence="1">Belongs to the class-II aminoacyl-tRNA synthetase family.</text>
</comment>
<evidence type="ECO:0000256" key="6">
    <source>
        <dbReference type="ARBA" id="ARBA00022840"/>
    </source>
</evidence>
<dbReference type="InterPro" id="IPR018163">
    <property type="entry name" value="Thr/Ala-tRNA-synth_IIc_edit"/>
</dbReference>
<dbReference type="PRINTS" id="PR00980">
    <property type="entry name" value="TRNASYNTHALA"/>
</dbReference>
<dbReference type="EC" id="6.1.1.7" evidence="2"/>
<proteinExistence type="inferred from homology"/>
<dbReference type="SMART" id="SM00863">
    <property type="entry name" value="tRNA_SAD"/>
    <property type="match status" value="1"/>
</dbReference>
<name>A0A1G2H0V5_9BACT</name>
<dbReference type="InterPro" id="IPR018162">
    <property type="entry name" value="Ala-tRNA-ligase_IIc_anticod-bd"/>
</dbReference>
<dbReference type="InterPro" id="IPR002318">
    <property type="entry name" value="Ala-tRNA-lgiase_IIc"/>
</dbReference>
<evidence type="ECO:0000259" key="10">
    <source>
        <dbReference type="PROSITE" id="PS50860"/>
    </source>
</evidence>
<evidence type="ECO:0000256" key="1">
    <source>
        <dbReference type="ARBA" id="ARBA00008226"/>
    </source>
</evidence>
<dbReference type="InterPro" id="IPR018165">
    <property type="entry name" value="Ala-tRNA-synth_IIc_core"/>
</dbReference>